<dbReference type="GO" id="GO:0008664">
    <property type="term" value="F:RNA 2',3'-cyclic 3'-phosphodiesterase activity"/>
    <property type="evidence" value="ECO:0007669"/>
    <property type="project" value="InterPro"/>
</dbReference>
<dbReference type="Proteomes" id="UP000238563">
    <property type="component" value="Unassembled WGS sequence"/>
</dbReference>
<gene>
    <name evidence="2" type="ORF">C5750_22230</name>
</gene>
<sequence>MRLHFGRLAMQGELNLGDNWQNRPKRPVLQARLFFGIMLNADVQEIVDARRTGLINDYRLTRRSLIGSCRFHISLHHLGDYPRLPSSILFAAERAGAAVSMPPFEVTLHSVRSFEGGKPDRKPLVLIGEGEGLTRLHTILGACLARNGLPGQRGAFTPHLTLLYNSRTIGEQPIEPIRFVVRDFVLIHSKRGLSEYEILQRWTLH</sequence>
<dbReference type="Pfam" id="PF13563">
    <property type="entry name" value="2_5_RNA_ligase2"/>
    <property type="match status" value="1"/>
</dbReference>
<evidence type="ECO:0000313" key="3">
    <source>
        <dbReference type="Proteomes" id="UP000238563"/>
    </source>
</evidence>
<dbReference type="Gene3D" id="3.90.1140.10">
    <property type="entry name" value="Cyclic phosphodiesterase"/>
    <property type="match status" value="1"/>
</dbReference>
<dbReference type="GO" id="GO:0016874">
    <property type="term" value="F:ligase activity"/>
    <property type="evidence" value="ECO:0007669"/>
    <property type="project" value="UniProtKB-KW"/>
</dbReference>
<protein>
    <submittedName>
        <fullName evidence="2">2'-5' RNA ligase</fullName>
    </submittedName>
</protein>
<dbReference type="AlphaFoldDB" id="A0A2S9JB75"/>
<accession>A0A2S9JB75</accession>
<dbReference type="SUPFAM" id="SSF55144">
    <property type="entry name" value="LigT-like"/>
    <property type="match status" value="1"/>
</dbReference>
<evidence type="ECO:0000313" key="2">
    <source>
        <dbReference type="EMBL" id="PRD50056.1"/>
    </source>
</evidence>
<evidence type="ECO:0000256" key="1">
    <source>
        <dbReference type="ARBA" id="ARBA00022801"/>
    </source>
</evidence>
<reference evidence="2 3" key="1">
    <citation type="submission" date="2018-02" db="EMBL/GenBank/DDBJ databases">
        <title>The draft genome of Phyllobacterium myrsinacearum DSM5892.</title>
        <authorList>
            <person name="Li L."/>
            <person name="Liu L."/>
            <person name="Zhang X."/>
            <person name="Wang T."/>
        </authorList>
    </citation>
    <scope>NUCLEOTIDE SEQUENCE [LARGE SCALE GENOMIC DNA]</scope>
    <source>
        <strain evidence="2 3">DSM 5892</strain>
    </source>
</reference>
<comment type="caution">
    <text evidence="2">The sequence shown here is derived from an EMBL/GenBank/DDBJ whole genome shotgun (WGS) entry which is preliminary data.</text>
</comment>
<proteinExistence type="predicted"/>
<dbReference type="EMBL" id="PVBT01000008">
    <property type="protein sequence ID" value="PRD50056.1"/>
    <property type="molecule type" value="Genomic_DNA"/>
</dbReference>
<keyword evidence="2" id="KW-0436">Ligase</keyword>
<dbReference type="PANTHER" id="PTHR35561">
    <property type="entry name" value="RNA 2',3'-CYCLIC PHOSPHODIESTERASE"/>
    <property type="match status" value="1"/>
</dbReference>
<name>A0A2S9JB75_9HYPH</name>
<keyword evidence="3" id="KW-1185">Reference proteome</keyword>
<dbReference type="InterPro" id="IPR009097">
    <property type="entry name" value="Cyclic_Pdiesterase"/>
</dbReference>
<dbReference type="OrthoDB" id="7770344at2"/>
<dbReference type="GO" id="GO:0004113">
    <property type="term" value="F:2',3'-cyclic-nucleotide 3'-phosphodiesterase activity"/>
    <property type="evidence" value="ECO:0007669"/>
    <property type="project" value="InterPro"/>
</dbReference>
<organism evidence="2 3">
    <name type="scientific">Phyllobacterium myrsinacearum</name>
    <dbReference type="NCBI Taxonomy" id="28101"/>
    <lineage>
        <taxon>Bacteria</taxon>
        <taxon>Pseudomonadati</taxon>
        <taxon>Pseudomonadota</taxon>
        <taxon>Alphaproteobacteria</taxon>
        <taxon>Hyphomicrobiales</taxon>
        <taxon>Phyllobacteriaceae</taxon>
        <taxon>Phyllobacterium</taxon>
    </lineage>
</organism>
<keyword evidence="1" id="KW-0378">Hydrolase</keyword>
<dbReference type="PANTHER" id="PTHR35561:SF1">
    <property type="entry name" value="RNA 2',3'-CYCLIC PHOSPHODIESTERASE"/>
    <property type="match status" value="1"/>
</dbReference>
<dbReference type="InterPro" id="IPR004175">
    <property type="entry name" value="RNA_CPDase"/>
</dbReference>